<dbReference type="FunFam" id="3.40.50.620:FF:000037">
    <property type="entry name" value="Glutamine--tRNA ligase cytoplasmic"/>
    <property type="match status" value="1"/>
</dbReference>
<dbReference type="Pfam" id="PF20974">
    <property type="entry name" value="tRNA-synt_1c_C2"/>
    <property type="match status" value="1"/>
</dbReference>
<dbReference type="AlphaFoldDB" id="A0A9D1SIV6"/>
<organism evidence="14 15">
    <name type="scientific">Candidatus Coproplasma excrementigallinarum</name>
    <dbReference type="NCBI Taxonomy" id="2840747"/>
    <lineage>
        <taxon>Bacteria</taxon>
        <taxon>Bacillati</taxon>
        <taxon>Bacillota</taxon>
        <taxon>Clostridia</taxon>
        <taxon>Eubacteriales</taxon>
        <taxon>Candidatus Coproplasma</taxon>
    </lineage>
</organism>
<keyword evidence="6 10" id="KW-0648">Protein biosynthesis</keyword>
<dbReference type="PRINTS" id="PR00987">
    <property type="entry name" value="TRNASYNTHGLU"/>
</dbReference>
<sequence length="555" mass="63054">MSEKENLNLPEASNFIEQIINEELAAGKFETVGNKIKVRFPPEPNGYLHIGHVKALSINFGVKEKYHGEINLRMDDTNPAKEDYEYVNAIIKSLEWLGLKYDRLVFASDYYDKLYEIAEKYIMEGNAYVCDLSAEEITATRGTLTEPGTPSPYRNRSVEENLKLFREMKAGKYPDGAKVLRAKIDMSSPNINMRDPVIYRIAHVSHYRTGDKWCIYPMYDFAHPLSDAIEGITHSLCSLEFENHRPLYDWVIEKAGFHAPVPRQIEFARLNITNTLMSKRYLKKLVDEGVVRGWDDPRMPTLAGLKNRGVPPEALKKFVADVGVAKAYAVVNAAQLDSCVRDNLNENAERAMAVINPLKLTITNYTGEEELDFEKNPLKPESGIRKIKFSGSVYIERDDFALVPPPKYKRLTVGGTVRLKGAYIVRCDEAVQDKDGNVTELKCTYFPESRSGSSQPCAVKAKGVIQWADAKYGVPAEFRQYESLLKDEQYPDQDYAERLNYDSEHIFNGMAEPYLAEAAEDTPFQLLRTGYYKKCTEDGKLILSEIVSLKDSFNK</sequence>
<dbReference type="PANTHER" id="PTHR43097:SF5">
    <property type="entry name" value="GLUTAMATE--TRNA LIGASE"/>
    <property type="match status" value="1"/>
</dbReference>
<comment type="similarity">
    <text evidence="10">Belongs to the class-I aminoacyl-tRNA synthetase family.</text>
</comment>
<dbReference type="Gene3D" id="3.40.50.620">
    <property type="entry name" value="HUPs"/>
    <property type="match status" value="1"/>
</dbReference>
<reference evidence="14" key="2">
    <citation type="journal article" date="2021" name="PeerJ">
        <title>Extensive microbial diversity within the chicken gut microbiome revealed by metagenomics and culture.</title>
        <authorList>
            <person name="Gilroy R."/>
            <person name="Ravi A."/>
            <person name="Getino M."/>
            <person name="Pursley I."/>
            <person name="Horton D.L."/>
            <person name="Alikhan N.F."/>
            <person name="Baker D."/>
            <person name="Gharbi K."/>
            <person name="Hall N."/>
            <person name="Watson M."/>
            <person name="Adriaenssens E.M."/>
            <person name="Foster-Nyarko E."/>
            <person name="Jarju S."/>
            <person name="Secka A."/>
            <person name="Antonio M."/>
            <person name="Oren A."/>
            <person name="Chaudhuri R.R."/>
            <person name="La Ragione R."/>
            <person name="Hildebrand F."/>
            <person name="Pallen M.J."/>
        </authorList>
    </citation>
    <scope>NUCLEOTIDE SEQUENCE</scope>
    <source>
        <strain evidence="14">CHK195-12923</strain>
    </source>
</reference>
<dbReference type="Gene3D" id="2.40.240.10">
    <property type="entry name" value="Ribosomal Protein L25, Chain P"/>
    <property type="match status" value="2"/>
</dbReference>
<dbReference type="EC" id="6.1.1.18" evidence="1 9"/>
<evidence type="ECO:0000256" key="7">
    <source>
        <dbReference type="ARBA" id="ARBA00023146"/>
    </source>
</evidence>
<evidence type="ECO:0000256" key="3">
    <source>
        <dbReference type="ARBA" id="ARBA00022598"/>
    </source>
</evidence>
<dbReference type="PROSITE" id="PS00178">
    <property type="entry name" value="AA_TRNA_LIGASE_I"/>
    <property type="match status" value="1"/>
</dbReference>
<feature type="domain" description="Glutamyl/glutaminyl-tRNA synthetase class Ib catalytic" evidence="11">
    <location>
        <begin position="35"/>
        <end position="345"/>
    </location>
</feature>
<evidence type="ECO:0000313" key="14">
    <source>
        <dbReference type="EMBL" id="HIU61595.1"/>
    </source>
</evidence>
<feature type="domain" description="Glutamyl/glutaminyl-tRNA synthetase class Ib anti-codon binding" evidence="12">
    <location>
        <begin position="348"/>
        <end position="445"/>
    </location>
</feature>
<evidence type="ECO:0000256" key="5">
    <source>
        <dbReference type="ARBA" id="ARBA00022840"/>
    </source>
</evidence>
<proteinExistence type="inferred from homology"/>
<gene>
    <name evidence="14" type="ORF">IAB69_02990</name>
</gene>
<dbReference type="EMBL" id="DVNE01000027">
    <property type="protein sequence ID" value="HIU61595.1"/>
    <property type="molecule type" value="Genomic_DNA"/>
</dbReference>
<keyword evidence="2" id="KW-0963">Cytoplasm</keyword>
<dbReference type="Pfam" id="PF00749">
    <property type="entry name" value="tRNA-synt_1c"/>
    <property type="match status" value="1"/>
</dbReference>
<evidence type="ECO:0000256" key="10">
    <source>
        <dbReference type="RuleBase" id="RU363037"/>
    </source>
</evidence>
<dbReference type="InterPro" id="IPR020056">
    <property type="entry name" value="Rbsml_bL25/Gln-tRNA_synth_N"/>
</dbReference>
<dbReference type="InterPro" id="IPR050132">
    <property type="entry name" value="Gln/Glu-tRNA_Ligase"/>
</dbReference>
<comment type="catalytic activity">
    <reaction evidence="8">
        <text>tRNA(Gln) + L-glutamine + ATP = L-glutaminyl-tRNA(Gln) + AMP + diphosphate</text>
        <dbReference type="Rhea" id="RHEA:20121"/>
        <dbReference type="Rhea" id="RHEA-COMP:9662"/>
        <dbReference type="Rhea" id="RHEA-COMP:9681"/>
        <dbReference type="ChEBI" id="CHEBI:30616"/>
        <dbReference type="ChEBI" id="CHEBI:33019"/>
        <dbReference type="ChEBI" id="CHEBI:58359"/>
        <dbReference type="ChEBI" id="CHEBI:78442"/>
        <dbReference type="ChEBI" id="CHEBI:78521"/>
        <dbReference type="ChEBI" id="CHEBI:456215"/>
        <dbReference type="EC" id="6.1.1.18"/>
    </reaction>
</comment>
<reference evidence="14" key="1">
    <citation type="submission" date="2020-10" db="EMBL/GenBank/DDBJ databases">
        <authorList>
            <person name="Gilroy R."/>
        </authorList>
    </citation>
    <scope>NUCLEOTIDE SEQUENCE</scope>
    <source>
        <strain evidence="14">CHK195-12923</strain>
    </source>
</reference>
<evidence type="ECO:0000256" key="8">
    <source>
        <dbReference type="ARBA" id="ARBA00048270"/>
    </source>
</evidence>
<dbReference type="SUPFAM" id="SSF50715">
    <property type="entry name" value="Ribosomal protein L25-like"/>
    <property type="match status" value="1"/>
</dbReference>
<dbReference type="NCBIfam" id="TIGR00440">
    <property type="entry name" value="glnS"/>
    <property type="match status" value="1"/>
</dbReference>
<dbReference type="Pfam" id="PF03950">
    <property type="entry name" value="tRNA-synt_1c_C"/>
    <property type="match status" value="1"/>
</dbReference>
<accession>A0A9D1SIV6</accession>
<keyword evidence="4 10" id="KW-0547">Nucleotide-binding</keyword>
<keyword evidence="3 10" id="KW-0436">Ligase</keyword>
<dbReference type="InterPro" id="IPR020059">
    <property type="entry name" value="Glu/Gln-tRNA-synth_Ib_codon-bd"/>
</dbReference>
<evidence type="ECO:0000256" key="4">
    <source>
        <dbReference type="ARBA" id="ARBA00022741"/>
    </source>
</evidence>
<evidence type="ECO:0000256" key="6">
    <source>
        <dbReference type="ARBA" id="ARBA00022917"/>
    </source>
</evidence>
<keyword evidence="7 10" id="KW-0030">Aminoacyl-tRNA synthetase</keyword>
<evidence type="ECO:0000256" key="1">
    <source>
        <dbReference type="ARBA" id="ARBA00012836"/>
    </source>
</evidence>
<dbReference type="Proteomes" id="UP000824110">
    <property type="component" value="Unassembled WGS sequence"/>
</dbReference>
<dbReference type="GO" id="GO:0004819">
    <property type="term" value="F:glutamine-tRNA ligase activity"/>
    <property type="evidence" value="ECO:0007669"/>
    <property type="project" value="UniProtKB-UniRule"/>
</dbReference>
<evidence type="ECO:0000256" key="2">
    <source>
        <dbReference type="ARBA" id="ARBA00022490"/>
    </source>
</evidence>
<dbReference type="SUPFAM" id="SSF52374">
    <property type="entry name" value="Nucleotidylyl transferase"/>
    <property type="match status" value="1"/>
</dbReference>
<comment type="caution">
    <text evidence="14">The sequence shown here is derived from an EMBL/GenBank/DDBJ whole genome shotgun (WGS) entry which is preliminary data.</text>
</comment>
<dbReference type="PANTHER" id="PTHR43097">
    <property type="entry name" value="GLUTAMINE-TRNA LIGASE"/>
    <property type="match status" value="1"/>
</dbReference>
<dbReference type="InterPro" id="IPR011035">
    <property type="entry name" value="Ribosomal_bL25/Gln-tRNA_synth"/>
</dbReference>
<dbReference type="InterPro" id="IPR001412">
    <property type="entry name" value="aa-tRNA-synth_I_CS"/>
</dbReference>
<evidence type="ECO:0000256" key="9">
    <source>
        <dbReference type="NCBIfam" id="TIGR00440"/>
    </source>
</evidence>
<dbReference type="GO" id="GO:0005829">
    <property type="term" value="C:cytosol"/>
    <property type="evidence" value="ECO:0007669"/>
    <property type="project" value="TreeGrafter"/>
</dbReference>
<evidence type="ECO:0000259" key="11">
    <source>
        <dbReference type="Pfam" id="PF00749"/>
    </source>
</evidence>
<evidence type="ECO:0000313" key="15">
    <source>
        <dbReference type="Proteomes" id="UP000824110"/>
    </source>
</evidence>
<dbReference type="InterPro" id="IPR000924">
    <property type="entry name" value="Glu/Gln-tRNA-synth"/>
</dbReference>
<dbReference type="NCBIfam" id="NF011291">
    <property type="entry name" value="PRK14703.1"/>
    <property type="match status" value="1"/>
</dbReference>
<dbReference type="InterPro" id="IPR020058">
    <property type="entry name" value="Glu/Gln-tRNA-synth_Ib_cat-dom"/>
</dbReference>
<protein>
    <recommendedName>
        <fullName evidence="1 9">Glutamine--tRNA ligase</fullName>
        <ecNumber evidence="1 9">6.1.1.18</ecNumber>
    </recommendedName>
</protein>
<dbReference type="InterPro" id="IPR049437">
    <property type="entry name" value="tRNA-synt_1c_C2"/>
</dbReference>
<dbReference type="GO" id="GO:0005524">
    <property type="term" value="F:ATP binding"/>
    <property type="evidence" value="ECO:0007669"/>
    <property type="project" value="UniProtKB-KW"/>
</dbReference>
<dbReference type="InterPro" id="IPR014729">
    <property type="entry name" value="Rossmann-like_a/b/a_fold"/>
</dbReference>
<keyword evidence="5 10" id="KW-0067">ATP-binding</keyword>
<dbReference type="GO" id="GO:0006425">
    <property type="term" value="P:glutaminyl-tRNA aminoacylation"/>
    <property type="evidence" value="ECO:0007669"/>
    <property type="project" value="UniProtKB-UniRule"/>
</dbReference>
<evidence type="ECO:0000259" key="12">
    <source>
        <dbReference type="Pfam" id="PF03950"/>
    </source>
</evidence>
<feature type="domain" description="tRNA synthetases class I (E and Q) anti-codon binding" evidence="13">
    <location>
        <begin position="464"/>
        <end position="533"/>
    </location>
</feature>
<name>A0A9D1SIV6_9FIRM</name>
<evidence type="ECO:0000259" key="13">
    <source>
        <dbReference type="Pfam" id="PF20974"/>
    </source>
</evidence>
<dbReference type="InterPro" id="IPR004514">
    <property type="entry name" value="Gln-tRNA-synth"/>
</dbReference>